<accession>A0A6N2ZAM5</accession>
<dbReference type="AlphaFoldDB" id="A0A6N2ZAM5"/>
<protein>
    <recommendedName>
        <fullName evidence="2">DUF3990 domain-containing protein</fullName>
    </recommendedName>
</protein>
<name>A0A6N2ZAM5_9BACT</name>
<evidence type="ECO:0008006" key="2">
    <source>
        <dbReference type="Google" id="ProtNLM"/>
    </source>
</evidence>
<dbReference type="RefSeq" id="WP_412441794.1">
    <property type="nucleotide sequence ID" value="NZ_CACRUT010000006.1"/>
</dbReference>
<dbReference type="EMBL" id="CACRUT010000006">
    <property type="protein sequence ID" value="VYT75653.1"/>
    <property type="molecule type" value="Genomic_DNA"/>
</dbReference>
<proteinExistence type="predicted"/>
<dbReference type="SUPFAM" id="SSF56399">
    <property type="entry name" value="ADP-ribosylation"/>
    <property type="match status" value="1"/>
</dbReference>
<organism evidence="1">
    <name type="scientific">Paraprevotella clara</name>
    <dbReference type="NCBI Taxonomy" id="454154"/>
    <lineage>
        <taxon>Bacteria</taxon>
        <taxon>Pseudomonadati</taxon>
        <taxon>Bacteroidota</taxon>
        <taxon>Bacteroidia</taxon>
        <taxon>Bacteroidales</taxon>
        <taxon>Prevotellaceae</taxon>
        <taxon>Paraprevotella</taxon>
    </lineage>
</organism>
<evidence type="ECO:0000313" key="1">
    <source>
        <dbReference type="EMBL" id="VYT75653.1"/>
    </source>
</evidence>
<dbReference type="Gene3D" id="3.90.175.10">
    <property type="entry name" value="Diphtheria Toxin, domain 1"/>
    <property type="match status" value="1"/>
</dbReference>
<gene>
    <name evidence="1" type="ORF">PCLFYP37_01039</name>
</gene>
<sequence length="191" mass="22166">MLGDERYLYLGFHGCEKQLAMEILLQKKDFHQSTNDYDWLGSGIYFWENDPQRAYEFARDVKQCNEPFVLGAVLDLGYCLDLTCRKHVQSLVSVWSTIVRPIYDSGNIKPNKPGRNVGENGELMLRFLDKYVIESLHKFNEAKGFEAYDSVRAGFWEGQEIYPTAGFREKNHIQICIRNPKCVLGVFLPKR</sequence>
<reference evidence="1" key="1">
    <citation type="submission" date="2019-11" db="EMBL/GenBank/DDBJ databases">
        <authorList>
            <person name="Feng L."/>
        </authorList>
    </citation>
    <scope>NUCLEOTIDE SEQUENCE</scope>
    <source>
        <strain evidence="1">PclaraLFYP37</strain>
    </source>
</reference>